<reference evidence="1" key="1">
    <citation type="journal article" date="2020" name="mSystems">
        <title>Genome- and Community-Level Interaction Insights into Carbon Utilization and Element Cycling Functions of Hydrothermarchaeota in Hydrothermal Sediment.</title>
        <authorList>
            <person name="Zhou Z."/>
            <person name="Liu Y."/>
            <person name="Xu W."/>
            <person name="Pan J."/>
            <person name="Luo Z.H."/>
            <person name="Li M."/>
        </authorList>
    </citation>
    <scope>NUCLEOTIDE SEQUENCE [LARGE SCALE GENOMIC DNA]</scope>
    <source>
        <strain evidence="1">SpSt-961</strain>
    </source>
</reference>
<organism evidence="1">
    <name type="scientific">candidate division WOR-3 bacterium</name>
    <dbReference type="NCBI Taxonomy" id="2052148"/>
    <lineage>
        <taxon>Bacteria</taxon>
        <taxon>Bacteria division WOR-3</taxon>
    </lineage>
</organism>
<comment type="caution">
    <text evidence="1">The sequence shown here is derived from an EMBL/GenBank/DDBJ whole genome shotgun (WGS) entry which is preliminary data.</text>
</comment>
<sequence length="149" mass="17589">MLKYEDIEYLKVGLPEDILNLKVNGNFKEALKLIDKRLSEDVPVELKKRLELEKYIIASLPNDYPYSFDEAVKILKEHIKDFKEEELLSLKDEGAVDWIFIDGQVKFIRSFYNNLLGTRPDVRERSIDQDEITEKLRKMINCLMILSSY</sequence>
<gene>
    <name evidence="1" type="ORF">ENX68_04410</name>
</gene>
<protein>
    <submittedName>
        <fullName evidence="1">Uncharacterized protein</fullName>
    </submittedName>
</protein>
<dbReference type="AlphaFoldDB" id="A0A7V3RHN1"/>
<evidence type="ECO:0000313" key="1">
    <source>
        <dbReference type="EMBL" id="HGE78226.1"/>
    </source>
</evidence>
<proteinExistence type="predicted"/>
<dbReference type="EMBL" id="DTOZ01000115">
    <property type="protein sequence ID" value="HGE78226.1"/>
    <property type="molecule type" value="Genomic_DNA"/>
</dbReference>
<name>A0A7V3RHN1_UNCW3</name>
<accession>A0A7V3RHN1</accession>